<dbReference type="InterPro" id="IPR019734">
    <property type="entry name" value="TPR_rpt"/>
</dbReference>
<dbReference type="STRING" id="1670800.BSQ44_10440"/>
<protein>
    <submittedName>
        <fullName evidence="2">Uncharacterized protein</fullName>
    </submittedName>
</protein>
<dbReference type="AlphaFoldDB" id="A0A1L3SQR6"/>
<dbReference type="InterPro" id="IPR011717">
    <property type="entry name" value="TPR-4"/>
</dbReference>
<dbReference type="InterPro" id="IPR011990">
    <property type="entry name" value="TPR-like_helical_dom_sf"/>
</dbReference>
<sequence length="248" mass="27746">MLRGLHARNLMTTPTREHWQEAFALEQSSMRDFPDSPWGYIGSALMLLNGSFQGFIDRPRDEVLDEAEDLAERALAMAPDNYMGHYTAARVLATRGHFREALRQFEEAARLNPSDPLVLIAMSMPLLFTGDTERAKAILEHARSVDPLHGDWLLVQLGWAHWQAGECEKGLDAMHRMASPPVSSLTMLASLQICTGDTAQARETIAALLEARPDYSIQEEIRINPSDWKPDGTLERWLDGLRQAGLPG</sequence>
<dbReference type="GO" id="GO:0042802">
    <property type="term" value="F:identical protein binding"/>
    <property type="evidence" value="ECO:0007669"/>
    <property type="project" value="InterPro"/>
</dbReference>
<evidence type="ECO:0000313" key="2">
    <source>
        <dbReference type="EMBL" id="APH71739.1"/>
    </source>
</evidence>
<dbReference type="Pfam" id="PF07721">
    <property type="entry name" value="TPR_4"/>
    <property type="match status" value="1"/>
</dbReference>
<dbReference type="Gene3D" id="1.25.40.10">
    <property type="entry name" value="Tetratricopeptide repeat domain"/>
    <property type="match status" value="1"/>
</dbReference>
<dbReference type="PROSITE" id="PS50005">
    <property type="entry name" value="TPR"/>
    <property type="match status" value="1"/>
</dbReference>
<proteinExistence type="predicted"/>
<dbReference type="SUPFAM" id="SSF48452">
    <property type="entry name" value="TPR-like"/>
    <property type="match status" value="1"/>
</dbReference>
<dbReference type="Proteomes" id="UP000182840">
    <property type="component" value="Chromosome"/>
</dbReference>
<reference evidence="3" key="1">
    <citation type="submission" date="2016-11" db="EMBL/GenBank/DDBJ databases">
        <title>Mesorhizobium oceanicum sp. nov., isolated from deep seawater in South China Sea.</title>
        <authorList>
            <person name="Fu G.-Y."/>
        </authorList>
    </citation>
    <scope>NUCLEOTIDE SEQUENCE [LARGE SCALE GENOMIC DNA]</scope>
    <source>
        <strain evidence="3">B7</strain>
    </source>
</reference>
<feature type="repeat" description="TPR" evidence="1">
    <location>
        <begin position="82"/>
        <end position="115"/>
    </location>
</feature>
<evidence type="ECO:0000256" key="1">
    <source>
        <dbReference type="PROSITE-ProRule" id="PRU00339"/>
    </source>
</evidence>
<keyword evidence="3" id="KW-1185">Reference proteome</keyword>
<organism evidence="2 3">
    <name type="scientific">Aquibium oceanicum</name>
    <dbReference type="NCBI Taxonomy" id="1670800"/>
    <lineage>
        <taxon>Bacteria</taxon>
        <taxon>Pseudomonadati</taxon>
        <taxon>Pseudomonadota</taxon>
        <taxon>Alphaproteobacteria</taxon>
        <taxon>Hyphomicrobiales</taxon>
        <taxon>Phyllobacteriaceae</taxon>
        <taxon>Aquibium</taxon>
    </lineage>
</organism>
<gene>
    <name evidence="2" type="ORF">BSQ44_10440</name>
</gene>
<evidence type="ECO:0000313" key="3">
    <source>
        <dbReference type="Proteomes" id="UP000182840"/>
    </source>
</evidence>
<dbReference type="KEGG" id="meso:BSQ44_10440"/>
<accession>A0A1L3SQR6</accession>
<name>A0A1L3SQR6_9HYPH</name>
<keyword evidence="1" id="KW-0802">TPR repeat</keyword>
<dbReference type="Pfam" id="PF14559">
    <property type="entry name" value="TPR_19"/>
    <property type="match status" value="1"/>
</dbReference>
<dbReference type="EMBL" id="CP018171">
    <property type="protein sequence ID" value="APH71739.1"/>
    <property type="molecule type" value="Genomic_DNA"/>
</dbReference>